<evidence type="ECO:0000259" key="3">
    <source>
        <dbReference type="Pfam" id="PF17171"/>
    </source>
</evidence>
<evidence type="ECO:0000313" key="4">
    <source>
        <dbReference type="EMBL" id="KAL3757828.1"/>
    </source>
</evidence>
<keyword evidence="5" id="KW-1185">Reference proteome</keyword>
<evidence type="ECO:0000313" key="5">
    <source>
        <dbReference type="Proteomes" id="UP001530293"/>
    </source>
</evidence>
<gene>
    <name evidence="4" type="ORF">ACHAWU_006136</name>
</gene>
<reference evidence="4 5" key="1">
    <citation type="submission" date="2024-10" db="EMBL/GenBank/DDBJ databases">
        <title>Updated reference genomes for cyclostephanoid diatoms.</title>
        <authorList>
            <person name="Roberts W.R."/>
            <person name="Alverson A.J."/>
        </authorList>
    </citation>
    <scope>NUCLEOTIDE SEQUENCE [LARGE SCALE GENOMIC DNA]</scope>
    <source>
        <strain evidence="4 5">AJA232-27</strain>
    </source>
</reference>
<comment type="caution">
    <text evidence="4">The sequence shown here is derived from an EMBL/GenBank/DDBJ whole genome shotgun (WGS) entry which is preliminary data.</text>
</comment>
<organism evidence="4 5">
    <name type="scientific">Discostella pseudostelligera</name>
    <dbReference type="NCBI Taxonomy" id="259834"/>
    <lineage>
        <taxon>Eukaryota</taxon>
        <taxon>Sar</taxon>
        <taxon>Stramenopiles</taxon>
        <taxon>Ochrophyta</taxon>
        <taxon>Bacillariophyta</taxon>
        <taxon>Coscinodiscophyceae</taxon>
        <taxon>Thalassiosirophycidae</taxon>
        <taxon>Stephanodiscales</taxon>
        <taxon>Stephanodiscaceae</taxon>
        <taxon>Discostella</taxon>
    </lineage>
</organism>
<keyword evidence="2" id="KW-0812">Transmembrane</keyword>
<name>A0ABD3M267_9STRA</name>
<feature type="compositionally biased region" description="Acidic residues" evidence="1">
    <location>
        <begin position="666"/>
        <end position="677"/>
    </location>
</feature>
<keyword evidence="2" id="KW-0472">Membrane</keyword>
<sequence length="735" mass="80863">MASVSTASTSLLLGSTSLTNVSSSRHRPPSLTPQRVEGWTEVWGGRDAHNAAAADYDDHNLELPYLPPRYIHVMNDGCDYIHNGTTINNSSPTNDDSVTKSSSPPTASMQLQLTQFRVAWYEQLILRMNYIPHVVINSGYAATESTGALPSLLDLSTSIDNSNSNNSKKKSRLNNNQPTAAAALIGRHQPGGMGSSFFHQCRGRSSSSSNNKSNSSTFIHSGSHIVDYLRRKYGSIMGDNILFSEQFLEEVSPTPTNEEKQSHQLHVDVMAYESMIQDKLNYILLALRYANDPAWDGVYKHQFIRATLDPNGEMSAKAAAAAAGGGGGSGGGSGGAVISKTRAFFSFWAKYQAYSERLLVLHNLLPSTHSTSLSTHGGLALELFRYNDYRCTSSSSNVFDATVESVKKPIPENTIHQHHPYSSFIVSYGGGGGGDSGRVNVYRAMELADSYYSALEGRLLASSSQSRCNDDDPNVVGESERMTYLLGTQKPTYVDALLFAHLAEALCDIHLVLVLAKHSRLTRYFQRMYDHYFGDEYVIAWESHSSGKESSDWIQKNNIVNALNAFNQIPEPTTTTSKSNQTVDENGCHGNNMVHAIQLMQQIAVHCHELDEALRDAAVLRNAESKETSVLQSCHRPVGARLYQWLMGSDIIGGAKFASTGSERVEVEEESDDDDEGGPQADNKNEPSTNEEERRYELLNRMKRDQRSHDELWLSGVIMTVVVAFVISAAGKSKR</sequence>
<dbReference type="EMBL" id="JALLBG020000250">
    <property type="protein sequence ID" value="KAL3757828.1"/>
    <property type="molecule type" value="Genomic_DNA"/>
</dbReference>
<evidence type="ECO:0000256" key="2">
    <source>
        <dbReference type="SAM" id="Phobius"/>
    </source>
</evidence>
<dbReference type="InterPro" id="IPR033468">
    <property type="entry name" value="Metaxin_GST"/>
</dbReference>
<dbReference type="Proteomes" id="UP001530293">
    <property type="component" value="Unassembled WGS sequence"/>
</dbReference>
<dbReference type="AlphaFoldDB" id="A0ABD3M267"/>
<dbReference type="Pfam" id="PF17171">
    <property type="entry name" value="GST_C_6"/>
    <property type="match status" value="1"/>
</dbReference>
<feature type="region of interest" description="Disordered" evidence="1">
    <location>
        <begin position="85"/>
        <end position="106"/>
    </location>
</feature>
<feature type="transmembrane region" description="Helical" evidence="2">
    <location>
        <begin position="712"/>
        <end position="731"/>
    </location>
</feature>
<feature type="compositionally biased region" description="Low complexity" evidence="1">
    <location>
        <begin position="205"/>
        <end position="216"/>
    </location>
</feature>
<proteinExistence type="predicted"/>
<evidence type="ECO:0000256" key="1">
    <source>
        <dbReference type="SAM" id="MobiDB-lite"/>
    </source>
</evidence>
<feature type="region of interest" description="Disordered" evidence="1">
    <location>
        <begin position="660"/>
        <end position="698"/>
    </location>
</feature>
<protein>
    <recommendedName>
        <fullName evidence="3">Metaxin glutathione S-transferase domain-containing protein</fullName>
    </recommendedName>
</protein>
<feature type="domain" description="Metaxin glutathione S-transferase" evidence="3">
    <location>
        <begin position="483"/>
        <end position="528"/>
    </location>
</feature>
<keyword evidence="2" id="KW-1133">Transmembrane helix</keyword>
<accession>A0ABD3M267</accession>
<feature type="region of interest" description="Disordered" evidence="1">
    <location>
        <begin position="196"/>
        <end position="216"/>
    </location>
</feature>